<comment type="caution">
    <text evidence="7">The sequence shown here is derived from an EMBL/GenBank/DDBJ whole genome shotgun (WGS) entry which is preliminary data.</text>
</comment>
<dbReference type="AlphaFoldDB" id="A0A2T9X4S2"/>
<keyword evidence="2" id="KW-1003">Cell membrane</keyword>
<feature type="transmembrane region" description="Helical" evidence="6">
    <location>
        <begin position="422"/>
        <end position="443"/>
    </location>
</feature>
<dbReference type="EMBL" id="QEFD01000160">
    <property type="protein sequence ID" value="PVU75096.1"/>
    <property type="molecule type" value="Genomic_DNA"/>
</dbReference>
<evidence type="ECO:0000256" key="6">
    <source>
        <dbReference type="SAM" id="Phobius"/>
    </source>
</evidence>
<organism evidence="7 8">
    <name type="scientific">Acidianus hospitalis</name>
    <dbReference type="NCBI Taxonomy" id="563177"/>
    <lineage>
        <taxon>Archaea</taxon>
        <taxon>Thermoproteota</taxon>
        <taxon>Thermoprotei</taxon>
        <taxon>Sulfolobales</taxon>
        <taxon>Sulfolobaceae</taxon>
        <taxon>Acidianus</taxon>
    </lineage>
</organism>
<evidence type="ECO:0000256" key="5">
    <source>
        <dbReference type="ARBA" id="ARBA00023136"/>
    </source>
</evidence>
<feature type="transmembrane region" description="Helical" evidence="6">
    <location>
        <begin position="50"/>
        <end position="71"/>
    </location>
</feature>
<name>A0A2T9X4S2_9CREN</name>
<proteinExistence type="predicted"/>
<feature type="transmembrane region" description="Helical" evidence="6">
    <location>
        <begin position="495"/>
        <end position="513"/>
    </location>
</feature>
<protein>
    <submittedName>
        <fullName evidence="7">APC family permease</fullName>
    </submittedName>
</protein>
<feature type="transmembrane region" description="Helical" evidence="6">
    <location>
        <begin position="92"/>
        <end position="113"/>
    </location>
</feature>
<evidence type="ECO:0000313" key="8">
    <source>
        <dbReference type="Proteomes" id="UP000245638"/>
    </source>
</evidence>
<dbReference type="InterPro" id="IPR002293">
    <property type="entry name" value="AA/rel_permease1"/>
</dbReference>
<dbReference type="Proteomes" id="UP000245638">
    <property type="component" value="Unassembled WGS sequence"/>
</dbReference>
<keyword evidence="5 6" id="KW-0472">Membrane</keyword>
<dbReference type="Pfam" id="PF13520">
    <property type="entry name" value="AA_permease_2"/>
    <property type="match status" value="1"/>
</dbReference>
<evidence type="ECO:0000256" key="2">
    <source>
        <dbReference type="ARBA" id="ARBA00022475"/>
    </source>
</evidence>
<feature type="transmembrane region" description="Helical" evidence="6">
    <location>
        <begin position="119"/>
        <end position="138"/>
    </location>
</feature>
<feature type="transmembrane region" description="Helical" evidence="6">
    <location>
        <begin position="24"/>
        <end position="44"/>
    </location>
</feature>
<dbReference type="GO" id="GO:0005886">
    <property type="term" value="C:plasma membrane"/>
    <property type="evidence" value="ECO:0007669"/>
    <property type="project" value="UniProtKB-SubCell"/>
</dbReference>
<gene>
    <name evidence="7" type="ORF">DDW13_05465</name>
</gene>
<dbReference type="PIRSF" id="PIRSF006060">
    <property type="entry name" value="AA_transporter"/>
    <property type="match status" value="1"/>
</dbReference>
<feature type="transmembrane region" description="Helical" evidence="6">
    <location>
        <begin position="174"/>
        <end position="194"/>
    </location>
</feature>
<keyword evidence="4 6" id="KW-1133">Transmembrane helix</keyword>
<evidence type="ECO:0000313" key="7">
    <source>
        <dbReference type="EMBL" id="PVU75096.1"/>
    </source>
</evidence>
<keyword evidence="3 6" id="KW-0812">Transmembrane</keyword>
<dbReference type="Gene3D" id="1.20.1740.10">
    <property type="entry name" value="Amino acid/polyamine transporter I"/>
    <property type="match status" value="1"/>
</dbReference>
<feature type="transmembrane region" description="Helical" evidence="6">
    <location>
        <begin position="150"/>
        <end position="168"/>
    </location>
</feature>
<reference evidence="7 8" key="1">
    <citation type="journal article" date="2015" name="Appl. Environ. Microbiol.">
        <title>Nanoarchaeota, Their Sulfolobales Host, and Nanoarchaeota Virus Distribution across Yellowstone National Park Hot Springs.</title>
        <authorList>
            <person name="Munson-McGee J.H."/>
            <person name="Field E.K."/>
            <person name="Bateson M."/>
            <person name="Rooney C."/>
            <person name="Stepanauskas R."/>
            <person name="Young M.J."/>
        </authorList>
    </citation>
    <scope>NUCLEOTIDE SEQUENCE [LARGE SCALE GENOMIC DNA]</scope>
    <source>
        <strain evidence="7">SCGC AC-742_N10</strain>
    </source>
</reference>
<feature type="transmembrane region" description="Helical" evidence="6">
    <location>
        <begin position="267"/>
        <end position="285"/>
    </location>
</feature>
<evidence type="ECO:0000256" key="1">
    <source>
        <dbReference type="ARBA" id="ARBA00004651"/>
    </source>
</evidence>
<feature type="transmembrane region" description="Helical" evidence="6">
    <location>
        <begin position="396"/>
        <end position="416"/>
    </location>
</feature>
<dbReference type="PANTHER" id="PTHR42770">
    <property type="entry name" value="AMINO ACID TRANSPORTER-RELATED"/>
    <property type="match status" value="1"/>
</dbReference>
<feature type="transmembrane region" description="Helical" evidence="6">
    <location>
        <begin position="463"/>
        <end position="483"/>
    </location>
</feature>
<evidence type="ECO:0000256" key="3">
    <source>
        <dbReference type="ARBA" id="ARBA00022692"/>
    </source>
</evidence>
<dbReference type="PANTHER" id="PTHR42770:SF7">
    <property type="entry name" value="MEMBRANE PROTEIN"/>
    <property type="match status" value="1"/>
</dbReference>
<feature type="transmembrane region" description="Helical" evidence="6">
    <location>
        <begin position="229"/>
        <end position="247"/>
    </location>
</feature>
<sequence length="534" mass="59547">MAKEVFLRQSSGLVRDVSPWPSMLANWALITGGTPLLIISWLWLAPGANWALAYLITLIPTLGMAFLYYVAAASMPRAGADYVFNSRAIHPAVGFANYWGLFIAFVISQGFYSYLGASWLGYLFTGLGLYYHSSYLLSIGSFFSSKLGRIIWGLLVGTLITSAIAFSTRFHWRFVLITGIISVIANIIMFIALLEINPSVFSNVLSSFSGISNATQSVISCAESNGLKFYPVIYATLLASPAVWYYYSWYNVPASWSGEMKKVRLNVFLSIVVAIILSAVYYILFTQLNLDSFGAKFLTSYSFLYYKKCCCGLNITNPLICNLSSIGAFTPFFALLVLGNPILYIIMFIAIWLPNYYSGPPLVVGLSRYLFSWSFDRIMPSWMADVDERFNAPLKSIILITILSAIGVIMYAYLPILSLVDVTVAFEISYAIFALSVALMPFLRRELFETAVIVKRRILGIPVISLIGFLTFSFLVYITYITWGNPVLLPVNPPTILSLVFMYGSGFAIYYIAKLINLRKGIDVSLVFKEIPPE</sequence>
<comment type="subcellular location">
    <subcellularLocation>
        <location evidence="1">Cell membrane</location>
        <topology evidence="1">Multi-pass membrane protein</topology>
    </subcellularLocation>
</comment>
<feature type="transmembrane region" description="Helical" evidence="6">
    <location>
        <begin position="332"/>
        <end position="353"/>
    </location>
</feature>
<dbReference type="GO" id="GO:0022857">
    <property type="term" value="F:transmembrane transporter activity"/>
    <property type="evidence" value="ECO:0007669"/>
    <property type="project" value="InterPro"/>
</dbReference>
<accession>A0A2T9X4S2</accession>
<evidence type="ECO:0000256" key="4">
    <source>
        <dbReference type="ARBA" id="ARBA00022989"/>
    </source>
</evidence>
<dbReference type="InterPro" id="IPR050367">
    <property type="entry name" value="APC_superfamily"/>
</dbReference>